<dbReference type="EMBL" id="JAJNDB010000006">
    <property type="protein sequence ID" value="MCD2196556.1"/>
    <property type="molecule type" value="Genomic_DNA"/>
</dbReference>
<evidence type="ECO:0000313" key="2">
    <source>
        <dbReference type="EMBL" id="MCD2196556.1"/>
    </source>
</evidence>
<feature type="transmembrane region" description="Helical" evidence="1">
    <location>
        <begin position="12"/>
        <end position="30"/>
    </location>
</feature>
<accession>A0ABS8PGN0</accession>
<feature type="transmembrane region" description="Helical" evidence="1">
    <location>
        <begin position="140"/>
        <end position="159"/>
    </location>
</feature>
<feature type="transmembrane region" description="Helical" evidence="1">
    <location>
        <begin position="165"/>
        <end position="186"/>
    </location>
</feature>
<dbReference type="RefSeq" id="WP_230738420.1">
    <property type="nucleotide sequence ID" value="NZ_JAJNDB010000006.1"/>
</dbReference>
<keyword evidence="1" id="KW-0812">Transmembrane</keyword>
<sequence length="195" mass="20239">MPENPSVARTRATELLGTAAVAFSVLYFASDVWEAVQGGFSAPQLWLTLVAEAAIPVVVIGLYLAQRPRIARHAAVAAGAYAYAYVFFTATVVVALVQGTPDYATLSEQLGVWMTVHGAIMLVAGVWFGYAVVRADVLPRWAGVALALGVVAVAATQGAPEGVQLVAAGLRDLGFAGMGAGLLVRLPRAAMRPSS</sequence>
<keyword evidence="3" id="KW-1185">Reference proteome</keyword>
<feature type="transmembrane region" description="Helical" evidence="1">
    <location>
        <begin position="45"/>
        <end position="64"/>
    </location>
</feature>
<gene>
    <name evidence="2" type="ORF">LQ327_24580</name>
</gene>
<feature type="transmembrane region" description="Helical" evidence="1">
    <location>
        <begin position="110"/>
        <end position="133"/>
    </location>
</feature>
<proteinExistence type="predicted"/>
<keyword evidence="1" id="KW-0472">Membrane</keyword>
<evidence type="ECO:0000256" key="1">
    <source>
        <dbReference type="SAM" id="Phobius"/>
    </source>
</evidence>
<reference evidence="2 3" key="1">
    <citation type="submission" date="2021-11" db="EMBL/GenBank/DDBJ databases">
        <title>Draft genome sequence of Actinomycetospora sp. SF1 isolated from the rhizosphere soil.</title>
        <authorList>
            <person name="Duangmal K."/>
            <person name="Chantavorakit T."/>
        </authorList>
    </citation>
    <scope>NUCLEOTIDE SEQUENCE [LARGE SCALE GENOMIC DNA]</scope>
    <source>
        <strain evidence="2 3">TBRC 5722</strain>
    </source>
</reference>
<dbReference type="Proteomes" id="UP001199469">
    <property type="component" value="Unassembled WGS sequence"/>
</dbReference>
<name>A0ABS8PGN0_9PSEU</name>
<feature type="transmembrane region" description="Helical" evidence="1">
    <location>
        <begin position="76"/>
        <end position="98"/>
    </location>
</feature>
<organism evidence="2 3">
    <name type="scientific">Actinomycetospora endophytica</name>
    <dbReference type="NCBI Taxonomy" id="2291215"/>
    <lineage>
        <taxon>Bacteria</taxon>
        <taxon>Bacillati</taxon>
        <taxon>Actinomycetota</taxon>
        <taxon>Actinomycetes</taxon>
        <taxon>Pseudonocardiales</taxon>
        <taxon>Pseudonocardiaceae</taxon>
        <taxon>Actinomycetospora</taxon>
    </lineage>
</organism>
<protein>
    <submittedName>
        <fullName evidence="2">Uncharacterized protein</fullName>
    </submittedName>
</protein>
<keyword evidence="1" id="KW-1133">Transmembrane helix</keyword>
<evidence type="ECO:0000313" key="3">
    <source>
        <dbReference type="Proteomes" id="UP001199469"/>
    </source>
</evidence>
<comment type="caution">
    <text evidence="2">The sequence shown here is derived from an EMBL/GenBank/DDBJ whole genome shotgun (WGS) entry which is preliminary data.</text>
</comment>